<organism evidence="9 10">
    <name type="scientific">Marssonina brunnea f. sp. multigermtubi (strain MB_m1)</name>
    <name type="common">Marssonina leaf spot fungus</name>
    <dbReference type="NCBI Taxonomy" id="1072389"/>
    <lineage>
        <taxon>Eukaryota</taxon>
        <taxon>Fungi</taxon>
        <taxon>Dikarya</taxon>
        <taxon>Ascomycota</taxon>
        <taxon>Pezizomycotina</taxon>
        <taxon>Leotiomycetes</taxon>
        <taxon>Helotiales</taxon>
        <taxon>Drepanopezizaceae</taxon>
        <taxon>Drepanopeziza</taxon>
    </lineage>
</organism>
<evidence type="ECO:0000256" key="1">
    <source>
        <dbReference type="ARBA" id="ARBA00004141"/>
    </source>
</evidence>
<keyword evidence="3 7" id="KW-0812">Transmembrane</keyword>
<evidence type="ECO:0000313" key="9">
    <source>
        <dbReference type="EMBL" id="EKD15036.1"/>
    </source>
</evidence>
<evidence type="ECO:0000256" key="7">
    <source>
        <dbReference type="SAM" id="Phobius"/>
    </source>
</evidence>
<evidence type="ECO:0000256" key="4">
    <source>
        <dbReference type="ARBA" id="ARBA00022989"/>
    </source>
</evidence>
<keyword evidence="2" id="KW-0813">Transport</keyword>
<feature type="transmembrane region" description="Helical" evidence="7">
    <location>
        <begin position="275"/>
        <end position="298"/>
    </location>
</feature>
<feature type="transmembrane region" description="Helical" evidence="7">
    <location>
        <begin position="89"/>
        <end position="107"/>
    </location>
</feature>
<evidence type="ECO:0000256" key="2">
    <source>
        <dbReference type="ARBA" id="ARBA00022448"/>
    </source>
</evidence>
<evidence type="ECO:0000256" key="5">
    <source>
        <dbReference type="ARBA" id="ARBA00023136"/>
    </source>
</evidence>
<feature type="transmembrane region" description="Helical" evidence="7">
    <location>
        <begin position="206"/>
        <end position="226"/>
    </location>
</feature>
<feature type="transmembrane region" description="Helical" evidence="7">
    <location>
        <begin position="400"/>
        <end position="420"/>
    </location>
</feature>
<dbReference type="Proteomes" id="UP000006753">
    <property type="component" value="Unassembled WGS sequence"/>
</dbReference>
<evidence type="ECO:0000256" key="3">
    <source>
        <dbReference type="ARBA" id="ARBA00022692"/>
    </source>
</evidence>
<gene>
    <name evidence="9" type="ORF">MBM_06797</name>
</gene>
<name>K1WPX0_MARBU</name>
<dbReference type="GO" id="GO:0022857">
    <property type="term" value="F:transmembrane transporter activity"/>
    <property type="evidence" value="ECO:0007669"/>
    <property type="project" value="InterPro"/>
</dbReference>
<dbReference type="SUPFAM" id="SSF103473">
    <property type="entry name" value="MFS general substrate transporter"/>
    <property type="match status" value="1"/>
</dbReference>
<feature type="transmembrane region" description="Helical" evidence="7">
    <location>
        <begin position="43"/>
        <end position="60"/>
    </location>
</feature>
<feature type="transmembrane region" description="Helical" evidence="7">
    <location>
        <begin position="175"/>
        <end position="194"/>
    </location>
</feature>
<feature type="transmembrane region" description="Helical" evidence="7">
    <location>
        <begin position="432"/>
        <end position="452"/>
    </location>
</feature>
<dbReference type="HOGENOM" id="CLU_001265_0_5_1"/>
<dbReference type="InterPro" id="IPR036259">
    <property type="entry name" value="MFS_trans_sf"/>
</dbReference>
<keyword evidence="10" id="KW-1185">Reference proteome</keyword>
<feature type="transmembrane region" description="Helical" evidence="7">
    <location>
        <begin position="119"/>
        <end position="137"/>
    </location>
</feature>
<proteinExistence type="inferred from homology"/>
<dbReference type="Pfam" id="PF07690">
    <property type="entry name" value="MFS_1"/>
    <property type="match status" value="1"/>
</dbReference>
<dbReference type="GeneID" id="18762732"/>
<sequence>MTSVNEKAMSSDANACSGLSKIDDGIPIASLNPEDEKKLVRKIDFHLIPIMFILYFFQYIDKTSLGYTAIMGLKVDAHLKGQEYSWVSSFFYVGFLVASPIASVFLVKFPVGRVVSNTVLLWGTVLMCMAASKSFAGLSVLRILLGGLEAAINPGFTILTAMWYKPSEHALRHGLWYGGAPIAMTFGGLLSYAINHITIGMAPWKWLFVLFGAATFLWGIVMLIFLPDSPQHARFLGPEERRQAFARVQGEQHSAYTRKWNNAQVVEALIDPKSWLLCFLAFFLCLPGGGLGSFGSIILQGFGFSTFETLLLGMSQGAFMFIFLVFTVTWSVKFRNGRCISIAICQIFSLIGCLMIKYIPPHNKIGRLAGLWLIGAYASATPTIMSLISSNVIGYTKKAVVGGMFFVAFCAGYIVGPQTMLSHEAPGYETGFSVMVACFVLNPVLVMVLRQVMDFTNKKRDREAAGTDTLSRENVAETEGALAQIELDETDWQNKRIRYEL</sequence>
<feature type="transmembrane region" description="Helical" evidence="7">
    <location>
        <begin position="365"/>
        <end position="388"/>
    </location>
</feature>
<dbReference type="Gene3D" id="1.20.1250.20">
    <property type="entry name" value="MFS general substrate transporter like domains"/>
    <property type="match status" value="2"/>
</dbReference>
<comment type="similarity">
    <text evidence="6">Belongs to the major facilitator superfamily. Allantoate permease family.</text>
</comment>
<dbReference type="PANTHER" id="PTHR43791:SF103">
    <property type="entry name" value="MAJOR FACILITATOR SUPERFAMILY (MFS) PROFILE DOMAIN-CONTAINING PROTEIN-RELATED"/>
    <property type="match status" value="1"/>
</dbReference>
<protein>
    <submittedName>
        <fullName evidence="9">Pantothenate transporter</fullName>
    </submittedName>
</protein>
<feature type="domain" description="Major facilitator superfamily (MFS) profile" evidence="8">
    <location>
        <begin position="47"/>
        <end position="454"/>
    </location>
</feature>
<dbReference type="OrthoDB" id="6730379at2759"/>
<dbReference type="InParanoid" id="K1WPX0"/>
<dbReference type="AlphaFoldDB" id="K1WPX0"/>
<dbReference type="InterPro" id="IPR011701">
    <property type="entry name" value="MFS"/>
</dbReference>
<evidence type="ECO:0000313" key="10">
    <source>
        <dbReference type="Proteomes" id="UP000006753"/>
    </source>
</evidence>
<evidence type="ECO:0000259" key="8">
    <source>
        <dbReference type="PROSITE" id="PS50850"/>
    </source>
</evidence>
<dbReference type="GO" id="GO:0016020">
    <property type="term" value="C:membrane"/>
    <property type="evidence" value="ECO:0007669"/>
    <property type="project" value="UniProtKB-SubCell"/>
</dbReference>
<keyword evidence="5 7" id="KW-0472">Membrane</keyword>
<dbReference type="PANTHER" id="PTHR43791">
    <property type="entry name" value="PERMEASE-RELATED"/>
    <property type="match status" value="1"/>
</dbReference>
<dbReference type="KEGG" id="mbe:MBM_06797"/>
<dbReference type="OMA" id="GRCISIA"/>
<evidence type="ECO:0000256" key="6">
    <source>
        <dbReference type="ARBA" id="ARBA00037968"/>
    </source>
</evidence>
<comment type="subcellular location">
    <subcellularLocation>
        <location evidence="1">Membrane</location>
        <topology evidence="1">Multi-pass membrane protein</topology>
    </subcellularLocation>
</comment>
<reference evidence="9 10" key="1">
    <citation type="journal article" date="2012" name="BMC Genomics">
        <title>Sequencing the genome of Marssonina brunnea reveals fungus-poplar co-evolution.</title>
        <authorList>
            <person name="Zhu S."/>
            <person name="Cao Y.-Z."/>
            <person name="Jiang C."/>
            <person name="Tan B.-Y."/>
            <person name="Wang Z."/>
            <person name="Feng S."/>
            <person name="Zhang L."/>
            <person name="Su X.-H."/>
            <person name="Brejova B."/>
            <person name="Vinar T."/>
            <person name="Xu M."/>
            <person name="Wang M.-X."/>
            <person name="Zhang S.-G."/>
            <person name="Huang M.-R."/>
            <person name="Wu R."/>
            <person name="Zhou Y."/>
        </authorList>
    </citation>
    <scope>NUCLEOTIDE SEQUENCE [LARGE SCALE GENOMIC DNA]</scope>
    <source>
        <strain evidence="9 10">MB_m1</strain>
    </source>
</reference>
<feature type="transmembrane region" description="Helical" evidence="7">
    <location>
        <begin position="143"/>
        <end position="163"/>
    </location>
</feature>
<keyword evidence="4 7" id="KW-1133">Transmembrane helix</keyword>
<feature type="transmembrane region" description="Helical" evidence="7">
    <location>
        <begin position="310"/>
        <end position="332"/>
    </location>
</feature>
<dbReference type="RefSeq" id="XP_007294686.1">
    <property type="nucleotide sequence ID" value="XM_007294624.1"/>
</dbReference>
<dbReference type="eggNOG" id="KOG2533">
    <property type="taxonomic scope" value="Eukaryota"/>
</dbReference>
<accession>K1WPX0</accession>
<dbReference type="PROSITE" id="PS50850">
    <property type="entry name" value="MFS"/>
    <property type="match status" value="1"/>
</dbReference>
<dbReference type="EMBL" id="JH921443">
    <property type="protein sequence ID" value="EKD15036.1"/>
    <property type="molecule type" value="Genomic_DNA"/>
</dbReference>
<dbReference type="FunFam" id="1.20.1250.20:FF:000064">
    <property type="entry name" value="MFS allantoate transporter"/>
    <property type="match status" value="1"/>
</dbReference>
<dbReference type="InterPro" id="IPR020846">
    <property type="entry name" value="MFS_dom"/>
</dbReference>
<feature type="transmembrane region" description="Helical" evidence="7">
    <location>
        <begin position="339"/>
        <end position="359"/>
    </location>
</feature>